<dbReference type="RefSeq" id="WP_139403787.1">
    <property type="nucleotide sequence ID" value="NZ_JACHEW010000012.1"/>
</dbReference>
<dbReference type="EMBL" id="JACHEW010000012">
    <property type="protein sequence ID" value="MBB6017212.1"/>
    <property type="molecule type" value="Genomic_DNA"/>
</dbReference>
<reference evidence="3 4" key="1">
    <citation type="submission" date="2019-06" db="EMBL/GenBank/DDBJ databases">
        <title>Genome sequence of Deinococcus radiopugnans ATCC 19172.</title>
        <authorList>
            <person name="Maclea K.S."/>
            <person name="Maynard C.R."/>
        </authorList>
    </citation>
    <scope>NUCLEOTIDE SEQUENCE [LARGE SCALE GENOMIC DNA]</scope>
    <source>
        <strain evidence="3 4">ATCC 19172</strain>
    </source>
</reference>
<keyword evidence="5" id="KW-1185">Reference proteome</keyword>
<evidence type="ECO:0000256" key="1">
    <source>
        <dbReference type="SAM" id="Phobius"/>
    </source>
</evidence>
<feature type="transmembrane region" description="Helical" evidence="1">
    <location>
        <begin position="40"/>
        <end position="62"/>
    </location>
</feature>
<evidence type="ECO:0000313" key="3">
    <source>
        <dbReference type="EMBL" id="TNM70527.1"/>
    </source>
</evidence>
<organism evidence="3 4">
    <name type="scientific">Deinococcus radiopugnans ATCC 19172</name>
    <dbReference type="NCBI Taxonomy" id="585398"/>
    <lineage>
        <taxon>Bacteria</taxon>
        <taxon>Thermotogati</taxon>
        <taxon>Deinococcota</taxon>
        <taxon>Deinococci</taxon>
        <taxon>Deinococcales</taxon>
        <taxon>Deinococcaceae</taxon>
        <taxon>Deinococcus</taxon>
    </lineage>
</organism>
<reference evidence="2 5" key="2">
    <citation type="submission" date="2020-08" db="EMBL/GenBank/DDBJ databases">
        <title>Genomic Encyclopedia of Type Strains, Phase IV (KMG-IV): sequencing the most valuable type-strain genomes for metagenomic binning, comparative biology and taxonomic classification.</title>
        <authorList>
            <person name="Goeker M."/>
        </authorList>
    </citation>
    <scope>NUCLEOTIDE SEQUENCE [LARGE SCALE GENOMIC DNA]</scope>
    <source>
        <strain evidence="2 5">DSM 12027</strain>
    </source>
</reference>
<protein>
    <submittedName>
        <fullName evidence="3">Uncharacterized protein</fullName>
    </submittedName>
</protein>
<name>A0A5C4Y3V1_9DEIO</name>
<comment type="caution">
    <text evidence="3">The sequence shown here is derived from an EMBL/GenBank/DDBJ whole genome shotgun (WGS) entry which is preliminary data.</text>
</comment>
<feature type="transmembrane region" description="Helical" evidence="1">
    <location>
        <begin position="68"/>
        <end position="89"/>
    </location>
</feature>
<evidence type="ECO:0000313" key="4">
    <source>
        <dbReference type="Proteomes" id="UP000313988"/>
    </source>
</evidence>
<keyword evidence="1" id="KW-0812">Transmembrane</keyword>
<dbReference type="AlphaFoldDB" id="A0A5C4Y3V1"/>
<dbReference type="Proteomes" id="UP000629870">
    <property type="component" value="Unassembled WGS sequence"/>
</dbReference>
<proteinExistence type="predicted"/>
<evidence type="ECO:0000313" key="5">
    <source>
        <dbReference type="Proteomes" id="UP000629870"/>
    </source>
</evidence>
<feature type="transmembrane region" description="Helical" evidence="1">
    <location>
        <begin position="6"/>
        <end position="28"/>
    </location>
</feature>
<sequence>MKFWGVPVMVWGLLCVLMALVWLWIWPADRVSPGEGWRFIVLRWFHALTWLLLALAAFSAALRVAGGALVRPLAFAALLAYLVFLAVFVSSG</sequence>
<evidence type="ECO:0000313" key="2">
    <source>
        <dbReference type="EMBL" id="MBB6017212.1"/>
    </source>
</evidence>
<accession>A0A5C4Y3V1</accession>
<dbReference type="EMBL" id="VDMO01000013">
    <property type="protein sequence ID" value="TNM70527.1"/>
    <property type="molecule type" value="Genomic_DNA"/>
</dbReference>
<gene>
    <name evidence="3" type="ORF">FHR04_12750</name>
    <name evidence="2" type="ORF">HNQ04_002474</name>
</gene>
<dbReference type="OrthoDB" id="161857at2"/>
<dbReference type="Proteomes" id="UP000313988">
    <property type="component" value="Unassembled WGS sequence"/>
</dbReference>
<keyword evidence="1" id="KW-0472">Membrane</keyword>
<keyword evidence="1" id="KW-1133">Transmembrane helix</keyword>